<dbReference type="Pfam" id="PF25152">
    <property type="entry name" value="CD59"/>
    <property type="match status" value="1"/>
</dbReference>
<dbReference type="AlphaFoldDB" id="A0A8U0PJX2"/>
<dbReference type="InterPro" id="IPR056949">
    <property type="entry name" value="CD59"/>
</dbReference>
<keyword evidence="6" id="KW-1015">Disulfide bond</keyword>
<accession>A0A8U0PJX2</accession>
<evidence type="ECO:0000256" key="9">
    <source>
        <dbReference type="ARBA" id="ARBA00029920"/>
    </source>
</evidence>
<evidence type="ECO:0000313" key="15">
    <source>
        <dbReference type="RefSeq" id="XP_038825577.1"/>
    </source>
</evidence>
<evidence type="ECO:0000256" key="8">
    <source>
        <dbReference type="ARBA" id="ARBA00023288"/>
    </source>
</evidence>
<keyword evidence="12" id="KW-0812">Transmembrane</keyword>
<dbReference type="Proteomes" id="UP000808372">
    <property type="component" value="Chromosome 30"/>
</dbReference>
<feature type="transmembrane region" description="Helical" evidence="12">
    <location>
        <begin position="35"/>
        <end position="53"/>
    </location>
</feature>
<evidence type="ECO:0000256" key="6">
    <source>
        <dbReference type="ARBA" id="ARBA00023157"/>
    </source>
</evidence>
<dbReference type="OrthoDB" id="10011411at2759"/>
<dbReference type="InterPro" id="IPR016054">
    <property type="entry name" value="LY6_UPA_recep-like"/>
</dbReference>
<evidence type="ECO:0000256" key="3">
    <source>
        <dbReference type="ARBA" id="ARBA00022622"/>
    </source>
</evidence>
<evidence type="ECO:0000256" key="1">
    <source>
        <dbReference type="ARBA" id="ARBA00004589"/>
    </source>
</evidence>
<gene>
    <name evidence="15" type="primary">LOC120025190</name>
</gene>
<evidence type="ECO:0000256" key="10">
    <source>
        <dbReference type="ARBA" id="ARBA00031590"/>
    </source>
</evidence>
<keyword evidence="3" id="KW-0336">GPI-anchor</keyword>
<evidence type="ECO:0000256" key="11">
    <source>
        <dbReference type="ARBA" id="ARBA00031867"/>
    </source>
</evidence>
<evidence type="ECO:0000259" key="13">
    <source>
        <dbReference type="SMART" id="SM00134"/>
    </source>
</evidence>
<dbReference type="SUPFAM" id="SSF57302">
    <property type="entry name" value="Snake toxin-like"/>
    <property type="match status" value="1"/>
</dbReference>
<dbReference type="SMART" id="SM00134">
    <property type="entry name" value="LU"/>
    <property type="match status" value="1"/>
</dbReference>
<evidence type="ECO:0000256" key="5">
    <source>
        <dbReference type="ARBA" id="ARBA00023136"/>
    </source>
</evidence>
<evidence type="ECO:0000256" key="4">
    <source>
        <dbReference type="ARBA" id="ARBA00022729"/>
    </source>
</evidence>
<evidence type="ECO:0000256" key="12">
    <source>
        <dbReference type="SAM" id="Phobius"/>
    </source>
</evidence>
<dbReference type="GeneID" id="120025190"/>
<evidence type="ECO:0000256" key="7">
    <source>
        <dbReference type="ARBA" id="ARBA00023180"/>
    </source>
</evidence>
<dbReference type="InterPro" id="IPR045860">
    <property type="entry name" value="Snake_toxin-like_sf"/>
</dbReference>
<feature type="domain" description="UPAR/Ly6" evidence="13">
    <location>
        <begin position="53"/>
        <end position="135"/>
    </location>
</feature>
<keyword evidence="4" id="KW-0732">Signal</keyword>
<name>A0A8U0PJX2_SALNM</name>
<dbReference type="PANTHER" id="PTHR10036:SF13">
    <property type="entry name" value="CD59 MOLECULE (CD59 BLOOD GROUP)"/>
    <property type="match status" value="1"/>
</dbReference>
<comment type="subcellular location">
    <subcellularLocation>
        <location evidence="1">Membrane</location>
        <topology evidence="1">Lipid-anchor</topology>
        <topology evidence="1">GPI-anchor</topology>
    </subcellularLocation>
</comment>
<keyword evidence="12" id="KW-1133">Transmembrane helix</keyword>
<dbReference type="KEGG" id="snh:120025190"/>
<protein>
    <recommendedName>
        <fullName evidence="10">MAC-inhibitory protein</fullName>
    </recommendedName>
    <alternativeName>
        <fullName evidence="11">Membrane attack complex inhibition factor</fullName>
    </alternativeName>
    <alternativeName>
        <fullName evidence="9">Protectin</fullName>
    </alternativeName>
</protein>
<comment type="subunit">
    <text evidence="2">Interacts with T-cell surface antigen CD2.</text>
</comment>
<evidence type="ECO:0000313" key="14">
    <source>
        <dbReference type="Proteomes" id="UP000808372"/>
    </source>
</evidence>
<keyword evidence="8" id="KW-0449">Lipoprotein</keyword>
<dbReference type="GO" id="GO:0098552">
    <property type="term" value="C:side of membrane"/>
    <property type="evidence" value="ECO:0007669"/>
    <property type="project" value="UniProtKB-KW"/>
</dbReference>
<organism evidence="14 15">
    <name type="scientific">Salvelinus namaycush</name>
    <name type="common">Lake trout</name>
    <name type="synonym">Salmo namaycush</name>
    <dbReference type="NCBI Taxonomy" id="8040"/>
    <lineage>
        <taxon>Eukaryota</taxon>
        <taxon>Metazoa</taxon>
        <taxon>Chordata</taxon>
        <taxon>Craniata</taxon>
        <taxon>Vertebrata</taxon>
        <taxon>Euteleostomi</taxon>
        <taxon>Actinopterygii</taxon>
        <taxon>Neopterygii</taxon>
        <taxon>Teleostei</taxon>
        <taxon>Protacanthopterygii</taxon>
        <taxon>Salmoniformes</taxon>
        <taxon>Salmonidae</taxon>
        <taxon>Salmoninae</taxon>
        <taxon>Salvelinus</taxon>
    </lineage>
</organism>
<dbReference type="PANTHER" id="PTHR10036">
    <property type="entry name" value="CD59 GLYCOPROTEIN"/>
    <property type="match status" value="1"/>
</dbReference>
<reference evidence="15" key="1">
    <citation type="submission" date="2025-08" db="UniProtKB">
        <authorList>
            <consortium name="RefSeq"/>
        </authorList>
    </citation>
    <scope>IDENTIFICATION</scope>
    <source>
        <tissue evidence="15">White muscle</tissue>
    </source>
</reference>
<keyword evidence="7" id="KW-0325">Glycoprotein</keyword>
<sequence length="149" mass="16081">MVDIFRVPNQLPDILLSLFEQAGSESAEIKIMANYPGMCLVFCFAIFGLGSAIRCFTCKDNTGSCTNTQDCPSDDACLTLTETGGQITRQCIKGSDCDFNRLAQMFPSVPKFTFGCCSNDLCNGATSIGTGKPLLGLLASLAVMWWCMQ</sequence>
<keyword evidence="14" id="KW-1185">Reference proteome</keyword>
<keyword evidence="5 12" id="KW-0472">Membrane</keyword>
<dbReference type="CDD" id="cd23554">
    <property type="entry name" value="TFP_LU_ECD_CD59"/>
    <property type="match status" value="1"/>
</dbReference>
<dbReference type="RefSeq" id="XP_038825577.1">
    <property type="nucleotide sequence ID" value="XM_038969649.1"/>
</dbReference>
<dbReference type="Gene3D" id="2.10.60.10">
    <property type="entry name" value="CD59"/>
    <property type="match status" value="1"/>
</dbReference>
<evidence type="ECO:0000256" key="2">
    <source>
        <dbReference type="ARBA" id="ARBA00011481"/>
    </source>
</evidence>
<proteinExistence type="predicted"/>